<dbReference type="Pfam" id="PF01070">
    <property type="entry name" value="FMN_dh"/>
    <property type="match status" value="1"/>
</dbReference>
<dbReference type="PANTHER" id="PTHR10578:SF149">
    <property type="entry name" value="2-HYDROXYACID OXIDASE 2"/>
    <property type="match status" value="1"/>
</dbReference>
<evidence type="ECO:0000259" key="3">
    <source>
        <dbReference type="PROSITE" id="PS51349"/>
    </source>
</evidence>
<dbReference type="InterPro" id="IPR000262">
    <property type="entry name" value="FMN-dep_DH"/>
</dbReference>
<dbReference type="GO" id="GO:0016491">
    <property type="term" value="F:oxidoreductase activity"/>
    <property type="evidence" value="ECO:0007669"/>
    <property type="project" value="UniProtKB-KW"/>
</dbReference>
<evidence type="ECO:0000256" key="1">
    <source>
        <dbReference type="ARBA" id="ARBA00001917"/>
    </source>
</evidence>
<dbReference type="AlphaFoldDB" id="A0A9W8W3V3"/>
<keyword evidence="5" id="KW-1185">Reference proteome</keyword>
<sequence length="101" mass="10807">MQFSILKNRAISRQILEPAKMYTAEDVALAIQHSVAGVLISNHGGRRLDGVPTTLNALRECAPVAKAKIKIAVDGGIRCRTNTFKAIALSADFGFSGRIPS</sequence>
<dbReference type="Proteomes" id="UP001140502">
    <property type="component" value="Unassembled WGS sequence"/>
</dbReference>
<comment type="cofactor">
    <cofactor evidence="1">
        <name>FMN</name>
        <dbReference type="ChEBI" id="CHEBI:58210"/>
    </cofactor>
</comment>
<dbReference type="EMBL" id="JAPEUR010000376">
    <property type="protein sequence ID" value="KAJ4310470.1"/>
    <property type="molecule type" value="Genomic_DNA"/>
</dbReference>
<name>A0A9W8W3V3_9HYPO</name>
<feature type="domain" description="FMN hydroxy acid dehydrogenase" evidence="3">
    <location>
        <begin position="1"/>
        <end position="101"/>
    </location>
</feature>
<evidence type="ECO:0000256" key="2">
    <source>
        <dbReference type="ARBA" id="ARBA00023002"/>
    </source>
</evidence>
<protein>
    <recommendedName>
        <fullName evidence="3">FMN hydroxy acid dehydrogenase domain-containing protein</fullName>
    </recommendedName>
</protein>
<dbReference type="InterPro" id="IPR013785">
    <property type="entry name" value="Aldolase_TIM"/>
</dbReference>
<dbReference type="InterPro" id="IPR037396">
    <property type="entry name" value="FMN_HAD"/>
</dbReference>
<keyword evidence="2" id="KW-0560">Oxidoreductase</keyword>
<reference evidence="4" key="1">
    <citation type="submission" date="2022-10" db="EMBL/GenBank/DDBJ databases">
        <title>Tapping the CABI collections for fungal endophytes: first genome assemblies for Collariella, Neodidymelliopsis, Ascochyta clinopodiicola, Didymella pomorum, Didymosphaeria variabile, Neocosmospora piperis and Neocucurbitaria cava.</title>
        <authorList>
            <person name="Hill R."/>
        </authorList>
    </citation>
    <scope>NUCLEOTIDE SEQUENCE</scope>
    <source>
        <strain evidence="4">IMI 366586</strain>
    </source>
</reference>
<dbReference type="Gene3D" id="3.20.20.70">
    <property type="entry name" value="Aldolase class I"/>
    <property type="match status" value="1"/>
</dbReference>
<dbReference type="PANTHER" id="PTHR10578">
    <property type="entry name" value="S -2-HYDROXY-ACID OXIDASE-RELATED"/>
    <property type="match status" value="1"/>
</dbReference>
<dbReference type="SUPFAM" id="SSF51395">
    <property type="entry name" value="FMN-linked oxidoreductases"/>
    <property type="match status" value="1"/>
</dbReference>
<evidence type="ECO:0000313" key="4">
    <source>
        <dbReference type="EMBL" id="KAJ4310470.1"/>
    </source>
</evidence>
<organism evidence="4 5">
    <name type="scientific">Fusarium piperis</name>
    <dbReference type="NCBI Taxonomy" id="1435070"/>
    <lineage>
        <taxon>Eukaryota</taxon>
        <taxon>Fungi</taxon>
        <taxon>Dikarya</taxon>
        <taxon>Ascomycota</taxon>
        <taxon>Pezizomycotina</taxon>
        <taxon>Sordariomycetes</taxon>
        <taxon>Hypocreomycetidae</taxon>
        <taxon>Hypocreales</taxon>
        <taxon>Nectriaceae</taxon>
        <taxon>Fusarium</taxon>
        <taxon>Fusarium solani species complex</taxon>
    </lineage>
</organism>
<proteinExistence type="predicted"/>
<accession>A0A9W8W3V3</accession>
<gene>
    <name evidence="4" type="ORF">N0V84_010952</name>
</gene>
<dbReference type="PROSITE" id="PS51349">
    <property type="entry name" value="FMN_HYDROXY_ACID_DH_2"/>
    <property type="match status" value="1"/>
</dbReference>
<evidence type="ECO:0000313" key="5">
    <source>
        <dbReference type="Proteomes" id="UP001140502"/>
    </source>
</evidence>
<comment type="caution">
    <text evidence="4">The sequence shown here is derived from an EMBL/GenBank/DDBJ whole genome shotgun (WGS) entry which is preliminary data.</text>
</comment>
<dbReference type="OrthoDB" id="25826at2759"/>